<evidence type="ECO:0000256" key="7">
    <source>
        <dbReference type="ARBA" id="ARBA00022645"/>
    </source>
</evidence>
<proteinExistence type="predicted"/>
<dbReference type="AlphaFoldDB" id="A0A8J3G236"/>
<keyword evidence="8" id="KW-0645">Protease</keyword>
<comment type="subunit">
    <text evidence="19">Homodimer. The monomeric form is inactive while the homodimer is active.</text>
</comment>
<accession>A0A8J3G236</accession>
<keyword evidence="16" id="KW-0865">Zymogen</keyword>
<evidence type="ECO:0000256" key="13">
    <source>
        <dbReference type="ARBA" id="ARBA00022833"/>
    </source>
</evidence>
<organism evidence="22 23">
    <name type="scientific">Algimonas arctica</name>
    <dbReference type="NCBI Taxonomy" id="1479486"/>
    <lineage>
        <taxon>Bacteria</taxon>
        <taxon>Pseudomonadati</taxon>
        <taxon>Pseudomonadota</taxon>
        <taxon>Alphaproteobacteria</taxon>
        <taxon>Maricaulales</taxon>
        <taxon>Robiginitomaculaceae</taxon>
        <taxon>Algimonas</taxon>
    </lineage>
</organism>
<dbReference type="GO" id="GO:0006508">
    <property type="term" value="P:proteolysis"/>
    <property type="evidence" value="ECO:0007669"/>
    <property type="project" value="UniProtKB-KW"/>
</dbReference>
<dbReference type="PANTHER" id="PTHR12053">
    <property type="entry name" value="PROTEASE FAMILY M28 PLASMA GLUTAMATE CARBOXYPEPTIDASE-RELATED"/>
    <property type="match status" value="1"/>
</dbReference>
<evidence type="ECO:0000256" key="12">
    <source>
        <dbReference type="ARBA" id="ARBA00022824"/>
    </source>
</evidence>
<comment type="caution">
    <text evidence="22">The sequence shown here is derived from an EMBL/GenBank/DDBJ whole genome shotgun (WGS) entry which is preliminary data.</text>
</comment>
<name>A0A8J3G236_9PROT</name>
<keyword evidence="17" id="KW-0325">Glycoprotein</keyword>
<dbReference type="EMBL" id="BMZH01000004">
    <property type="protein sequence ID" value="GHA90520.1"/>
    <property type="molecule type" value="Genomic_DNA"/>
</dbReference>
<feature type="domain" description="Peptidase M28" evidence="21">
    <location>
        <begin position="252"/>
        <end position="433"/>
    </location>
</feature>
<dbReference type="Gene3D" id="3.50.30.30">
    <property type="match status" value="1"/>
</dbReference>
<evidence type="ECO:0000256" key="19">
    <source>
        <dbReference type="ARBA" id="ARBA00025833"/>
    </source>
</evidence>
<evidence type="ECO:0000256" key="15">
    <source>
        <dbReference type="ARBA" id="ARBA00023049"/>
    </source>
</evidence>
<keyword evidence="18" id="KW-0458">Lysosome</keyword>
<evidence type="ECO:0000256" key="17">
    <source>
        <dbReference type="ARBA" id="ARBA00023180"/>
    </source>
</evidence>
<evidence type="ECO:0000256" key="3">
    <source>
        <dbReference type="ARBA" id="ARBA00004555"/>
    </source>
</evidence>
<keyword evidence="13" id="KW-0862">Zinc</keyword>
<dbReference type="GO" id="GO:0005764">
    <property type="term" value="C:lysosome"/>
    <property type="evidence" value="ECO:0007669"/>
    <property type="project" value="UniProtKB-SubCell"/>
</dbReference>
<evidence type="ECO:0000256" key="18">
    <source>
        <dbReference type="ARBA" id="ARBA00023228"/>
    </source>
</evidence>
<evidence type="ECO:0000256" key="10">
    <source>
        <dbReference type="ARBA" id="ARBA00022729"/>
    </source>
</evidence>
<dbReference type="RefSeq" id="WP_233354009.1">
    <property type="nucleotide sequence ID" value="NZ_BMZH01000004.1"/>
</dbReference>
<dbReference type="GO" id="GO:0005576">
    <property type="term" value="C:extracellular region"/>
    <property type="evidence" value="ECO:0007669"/>
    <property type="project" value="UniProtKB-SubCell"/>
</dbReference>
<reference evidence="22" key="1">
    <citation type="journal article" date="2014" name="Int. J. Syst. Evol. Microbiol.">
        <title>Complete genome sequence of Corynebacterium casei LMG S-19264T (=DSM 44701T), isolated from a smear-ripened cheese.</title>
        <authorList>
            <consortium name="US DOE Joint Genome Institute (JGI-PGF)"/>
            <person name="Walter F."/>
            <person name="Albersmeier A."/>
            <person name="Kalinowski J."/>
            <person name="Ruckert C."/>
        </authorList>
    </citation>
    <scope>NUCLEOTIDE SEQUENCE</scope>
    <source>
        <strain evidence="22">KCTC 32513</strain>
    </source>
</reference>
<evidence type="ECO:0000259" key="21">
    <source>
        <dbReference type="Pfam" id="PF04389"/>
    </source>
</evidence>
<keyword evidence="15" id="KW-0482">Metalloprotease</keyword>
<keyword evidence="12" id="KW-0256">Endoplasmic reticulum</keyword>
<evidence type="ECO:0000313" key="23">
    <source>
        <dbReference type="Proteomes" id="UP000634004"/>
    </source>
</evidence>
<dbReference type="InterPro" id="IPR039866">
    <property type="entry name" value="CPQ"/>
</dbReference>
<keyword evidence="11" id="KW-0378">Hydrolase</keyword>
<sequence>MLAIMIGVTACATPAMQSNVSETVEQQILDAARSGSQGYLIVEGLTTEVGQRLAGTEAEARARDWTVEKFKEIGLQNVRVEPFTIPGWERGVETATIVSPYPQQMVVTALGGSVATPFGGVTAEIAYFPTFEDLVSAPAGGLDGKIVFISGLMDKAPDGAGYGPANQKRRSGASEAAKRGAAAVVIRSVGTDSHRFPHTGQMRYAPDLPKIPIAALSAPDANQLERMFEREHSVTMALNIQPRASGDMPSGNVIGEIVGTERPDEIVLISGHLDSWDLGTGAIDDGAGIGISAGAAQVLIEAGLKPKRTIRVVAYGAEEVGLLGGFAYRDLHKEDLINHVLATESDFGSTPAYEVLLGVTEGQEVIKAAADALGLPMGERGTNGGPDIGPIAALGVPTMRFQQDGTDYFDLHHTPDDTLDKIDPDDMAENVAAFALMAWLAANAETDFRSDTGN</sequence>
<evidence type="ECO:0000256" key="8">
    <source>
        <dbReference type="ARBA" id="ARBA00022670"/>
    </source>
</evidence>
<evidence type="ECO:0000256" key="1">
    <source>
        <dbReference type="ARBA" id="ARBA00004240"/>
    </source>
</evidence>
<evidence type="ECO:0000256" key="20">
    <source>
        <dbReference type="ARBA" id="ARBA00033328"/>
    </source>
</evidence>
<keyword evidence="10" id="KW-0732">Signal</keyword>
<protein>
    <recommendedName>
        <fullName evidence="5">Carboxypeptidase Q</fullName>
    </recommendedName>
    <alternativeName>
        <fullName evidence="20">Plasma glutamate carboxypeptidase</fullName>
    </alternativeName>
</protein>
<dbReference type="GO" id="GO:0070573">
    <property type="term" value="F:metallodipeptidase activity"/>
    <property type="evidence" value="ECO:0007669"/>
    <property type="project" value="InterPro"/>
</dbReference>
<dbReference type="Pfam" id="PF04389">
    <property type="entry name" value="Peptidase_M28"/>
    <property type="match status" value="1"/>
</dbReference>
<evidence type="ECO:0000256" key="6">
    <source>
        <dbReference type="ARBA" id="ARBA00022525"/>
    </source>
</evidence>
<dbReference type="Proteomes" id="UP000634004">
    <property type="component" value="Unassembled WGS sequence"/>
</dbReference>
<gene>
    <name evidence="22" type="ORF">GCM10009069_11830</name>
</gene>
<evidence type="ECO:0000256" key="4">
    <source>
        <dbReference type="ARBA" id="ARBA00004613"/>
    </source>
</evidence>
<evidence type="ECO:0000256" key="16">
    <source>
        <dbReference type="ARBA" id="ARBA00023145"/>
    </source>
</evidence>
<evidence type="ECO:0000256" key="11">
    <source>
        <dbReference type="ARBA" id="ARBA00022801"/>
    </source>
</evidence>
<evidence type="ECO:0000256" key="5">
    <source>
        <dbReference type="ARBA" id="ARBA00014116"/>
    </source>
</evidence>
<reference evidence="22" key="2">
    <citation type="submission" date="2020-09" db="EMBL/GenBank/DDBJ databases">
        <authorList>
            <person name="Sun Q."/>
            <person name="Kim S."/>
        </authorList>
    </citation>
    <scope>NUCLEOTIDE SEQUENCE</scope>
    <source>
        <strain evidence="22">KCTC 32513</strain>
    </source>
</reference>
<dbReference type="SUPFAM" id="SSF53187">
    <property type="entry name" value="Zn-dependent exopeptidases"/>
    <property type="match status" value="1"/>
</dbReference>
<keyword evidence="7" id="KW-0121">Carboxypeptidase</keyword>
<dbReference type="GO" id="GO:0004180">
    <property type="term" value="F:carboxypeptidase activity"/>
    <property type="evidence" value="ECO:0007669"/>
    <property type="project" value="UniProtKB-KW"/>
</dbReference>
<keyword evidence="23" id="KW-1185">Reference proteome</keyword>
<keyword evidence="9" id="KW-0479">Metal-binding</keyword>
<dbReference type="Gene3D" id="3.40.630.10">
    <property type="entry name" value="Zn peptidases"/>
    <property type="match status" value="1"/>
</dbReference>
<evidence type="ECO:0000256" key="14">
    <source>
        <dbReference type="ARBA" id="ARBA00023034"/>
    </source>
</evidence>
<evidence type="ECO:0000256" key="9">
    <source>
        <dbReference type="ARBA" id="ARBA00022723"/>
    </source>
</evidence>
<dbReference type="GO" id="GO:0046872">
    <property type="term" value="F:metal ion binding"/>
    <property type="evidence" value="ECO:0007669"/>
    <property type="project" value="UniProtKB-KW"/>
</dbReference>
<evidence type="ECO:0000313" key="22">
    <source>
        <dbReference type="EMBL" id="GHA90520.1"/>
    </source>
</evidence>
<comment type="subcellular location">
    <subcellularLocation>
        <location evidence="1">Endoplasmic reticulum</location>
    </subcellularLocation>
    <subcellularLocation>
        <location evidence="3">Golgi apparatus</location>
    </subcellularLocation>
    <subcellularLocation>
        <location evidence="2">Lysosome</location>
    </subcellularLocation>
    <subcellularLocation>
        <location evidence="4">Secreted</location>
    </subcellularLocation>
</comment>
<dbReference type="PANTHER" id="PTHR12053:SF3">
    <property type="entry name" value="CARBOXYPEPTIDASE Q"/>
    <property type="match status" value="1"/>
</dbReference>
<evidence type="ECO:0000256" key="2">
    <source>
        <dbReference type="ARBA" id="ARBA00004371"/>
    </source>
</evidence>
<keyword evidence="14" id="KW-0333">Golgi apparatus</keyword>
<dbReference type="InterPro" id="IPR007484">
    <property type="entry name" value="Peptidase_M28"/>
</dbReference>
<keyword evidence="6" id="KW-0964">Secreted</keyword>